<accession>A0AAV9C6G9</accession>
<keyword evidence="4" id="KW-1185">Reference proteome</keyword>
<dbReference type="AlphaFoldDB" id="A0AAV9C6G9"/>
<feature type="region of interest" description="Disordered" evidence="2">
    <location>
        <begin position="34"/>
        <end position="55"/>
    </location>
</feature>
<proteinExistence type="predicted"/>
<evidence type="ECO:0000313" key="4">
    <source>
        <dbReference type="Proteomes" id="UP001180020"/>
    </source>
</evidence>
<feature type="coiled-coil region" evidence="1">
    <location>
        <begin position="1"/>
        <end position="28"/>
    </location>
</feature>
<reference evidence="3" key="1">
    <citation type="journal article" date="2023" name="Nat. Commun.">
        <title>Diploid and tetraploid genomes of Acorus and the evolution of monocots.</title>
        <authorList>
            <person name="Ma L."/>
            <person name="Liu K.W."/>
            <person name="Li Z."/>
            <person name="Hsiao Y.Y."/>
            <person name="Qi Y."/>
            <person name="Fu T."/>
            <person name="Tang G.D."/>
            <person name="Zhang D."/>
            <person name="Sun W.H."/>
            <person name="Liu D.K."/>
            <person name="Li Y."/>
            <person name="Chen G.Z."/>
            <person name="Liu X.D."/>
            <person name="Liao X.Y."/>
            <person name="Jiang Y.T."/>
            <person name="Yu X."/>
            <person name="Hao Y."/>
            <person name="Huang J."/>
            <person name="Zhao X.W."/>
            <person name="Ke S."/>
            <person name="Chen Y.Y."/>
            <person name="Wu W.L."/>
            <person name="Hsu J.L."/>
            <person name="Lin Y.F."/>
            <person name="Huang M.D."/>
            <person name="Li C.Y."/>
            <person name="Huang L."/>
            <person name="Wang Z.W."/>
            <person name="Zhao X."/>
            <person name="Zhong W.Y."/>
            <person name="Peng D.H."/>
            <person name="Ahmad S."/>
            <person name="Lan S."/>
            <person name="Zhang J.S."/>
            <person name="Tsai W.C."/>
            <person name="Van de Peer Y."/>
            <person name="Liu Z.J."/>
        </authorList>
    </citation>
    <scope>NUCLEOTIDE SEQUENCE</scope>
    <source>
        <strain evidence="3">CP</strain>
    </source>
</reference>
<evidence type="ECO:0000256" key="1">
    <source>
        <dbReference type="SAM" id="Coils"/>
    </source>
</evidence>
<gene>
    <name evidence="3" type="ORF">QJS10_CPB21g01182</name>
</gene>
<comment type="caution">
    <text evidence="3">The sequence shown here is derived from an EMBL/GenBank/DDBJ whole genome shotgun (WGS) entry which is preliminary data.</text>
</comment>
<dbReference type="Proteomes" id="UP001180020">
    <property type="component" value="Unassembled WGS sequence"/>
</dbReference>
<reference evidence="3" key="2">
    <citation type="submission" date="2023-06" db="EMBL/GenBank/DDBJ databases">
        <authorList>
            <person name="Ma L."/>
            <person name="Liu K.-W."/>
            <person name="Li Z."/>
            <person name="Hsiao Y.-Y."/>
            <person name="Qi Y."/>
            <person name="Fu T."/>
            <person name="Tang G."/>
            <person name="Zhang D."/>
            <person name="Sun W.-H."/>
            <person name="Liu D.-K."/>
            <person name="Li Y."/>
            <person name="Chen G.-Z."/>
            <person name="Liu X.-D."/>
            <person name="Liao X.-Y."/>
            <person name="Jiang Y.-T."/>
            <person name="Yu X."/>
            <person name="Hao Y."/>
            <person name="Huang J."/>
            <person name="Zhao X.-W."/>
            <person name="Ke S."/>
            <person name="Chen Y.-Y."/>
            <person name="Wu W.-L."/>
            <person name="Hsu J.-L."/>
            <person name="Lin Y.-F."/>
            <person name="Huang M.-D."/>
            <person name="Li C.-Y."/>
            <person name="Huang L."/>
            <person name="Wang Z.-W."/>
            <person name="Zhao X."/>
            <person name="Zhong W.-Y."/>
            <person name="Peng D.-H."/>
            <person name="Ahmad S."/>
            <person name="Lan S."/>
            <person name="Zhang J.-S."/>
            <person name="Tsai W.-C."/>
            <person name="Van De Peer Y."/>
            <person name="Liu Z.-J."/>
        </authorList>
    </citation>
    <scope>NUCLEOTIDE SEQUENCE</scope>
    <source>
        <strain evidence="3">CP</strain>
        <tissue evidence="3">Leaves</tissue>
    </source>
</reference>
<keyword evidence="1" id="KW-0175">Coiled coil</keyword>
<organism evidence="3 4">
    <name type="scientific">Acorus calamus</name>
    <name type="common">Sweet flag</name>
    <dbReference type="NCBI Taxonomy" id="4465"/>
    <lineage>
        <taxon>Eukaryota</taxon>
        <taxon>Viridiplantae</taxon>
        <taxon>Streptophyta</taxon>
        <taxon>Embryophyta</taxon>
        <taxon>Tracheophyta</taxon>
        <taxon>Spermatophyta</taxon>
        <taxon>Magnoliopsida</taxon>
        <taxon>Liliopsida</taxon>
        <taxon>Acoraceae</taxon>
        <taxon>Acorus</taxon>
    </lineage>
</organism>
<sequence length="55" mass="6208">MKASAKEIKRLKSRVEELQREVSERDEMIGFMSRRFRKGGGGGGRRVREGGGDPE</sequence>
<dbReference type="EMBL" id="JAUJYO010000021">
    <property type="protein sequence ID" value="KAK1284300.1"/>
    <property type="molecule type" value="Genomic_DNA"/>
</dbReference>
<evidence type="ECO:0000313" key="3">
    <source>
        <dbReference type="EMBL" id="KAK1284300.1"/>
    </source>
</evidence>
<protein>
    <submittedName>
        <fullName evidence="3">Uncharacterized protein</fullName>
    </submittedName>
</protein>
<name>A0AAV9C6G9_ACOCL</name>
<feature type="compositionally biased region" description="Basic and acidic residues" evidence="2">
    <location>
        <begin position="46"/>
        <end position="55"/>
    </location>
</feature>
<evidence type="ECO:0000256" key="2">
    <source>
        <dbReference type="SAM" id="MobiDB-lite"/>
    </source>
</evidence>